<dbReference type="Proteomes" id="UP000027456">
    <property type="component" value="Unassembled WGS sequence"/>
</dbReference>
<dbReference type="PANTHER" id="PTHR43011:SF1">
    <property type="entry name" value="IRON-SULFUR CLUSTER ASSEMBLY 2 HOMOLOG, MITOCHONDRIAL"/>
    <property type="match status" value="1"/>
</dbReference>
<feature type="domain" description="Core" evidence="2">
    <location>
        <begin position="112"/>
        <end position="218"/>
    </location>
</feature>
<dbReference type="GO" id="GO:0005739">
    <property type="term" value="C:mitochondrion"/>
    <property type="evidence" value="ECO:0007669"/>
    <property type="project" value="TreeGrafter"/>
</dbReference>
<sequence>MDTNYYHARSSRVAKAVSRKLGANGTSRAVRLNESSTTMFSRAVATCSRFAVRPYTVTRIGTRLPPVPLRHFSCTPPFRSPAVLAHAPTQADLEADDEFSETEIIPAEEATLDITDAAAEQLRNISVREQDENVSLRVLVESGGCHGYQYKLELTSKREPSDYLFVRPPTTPGRVGVVVDPVSLGLLKGSTIDFATELIGSSFRVQSNPQATGKGCGCGVSWELKE</sequence>
<dbReference type="EMBL" id="AZST01001740">
    <property type="protein sequence ID" value="KEP45502.1"/>
    <property type="molecule type" value="Genomic_DNA"/>
</dbReference>
<protein>
    <submittedName>
        <fullName evidence="3">Iron-sulfur cluster assembly accessory protein</fullName>
    </submittedName>
</protein>
<comment type="similarity">
    <text evidence="1">Belongs to the HesB/IscA family.</text>
</comment>
<evidence type="ECO:0000259" key="2">
    <source>
        <dbReference type="Pfam" id="PF01521"/>
    </source>
</evidence>
<dbReference type="STRING" id="1423351.A0A074S5Z6"/>
<dbReference type="HOGENOM" id="CLU_069054_1_0_1"/>
<evidence type="ECO:0000313" key="3">
    <source>
        <dbReference type="EMBL" id="KEP45502.1"/>
    </source>
</evidence>
<accession>A0A074S5Z6</accession>
<dbReference type="AlphaFoldDB" id="A0A074S5Z6"/>
<dbReference type="GO" id="GO:0051537">
    <property type="term" value="F:2 iron, 2 sulfur cluster binding"/>
    <property type="evidence" value="ECO:0007669"/>
    <property type="project" value="TreeGrafter"/>
</dbReference>
<dbReference type="OrthoDB" id="1938621at2759"/>
<evidence type="ECO:0000313" key="4">
    <source>
        <dbReference type="Proteomes" id="UP000027456"/>
    </source>
</evidence>
<dbReference type="GO" id="GO:0051539">
    <property type="term" value="F:4 iron, 4 sulfur cluster binding"/>
    <property type="evidence" value="ECO:0007669"/>
    <property type="project" value="TreeGrafter"/>
</dbReference>
<reference evidence="3 4" key="1">
    <citation type="submission" date="2013-12" db="EMBL/GenBank/DDBJ databases">
        <authorList>
            <person name="Cubeta M."/>
            <person name="Pakala S."/>
            <person name="Fedorova N."/>
            <person name="Thomas E."/>
            <person name="Dean R."/>
            <person name="Jabaji S."/>
            <person name="Neate S."/>
            <person name="Toda T."/>
            <person name="Tavantzis S."/>
            <person name="Vilgalys R."/>
            <person name="Bharathan N."/>
            <person name="Pakala S."/>
            <person name="Losada L.S."/>
            <person name="Zafar N."/>
            <person name="Nierman W."/>
        </authorList>
    </citation>
    <scope>NUCLEOTIDE SEQUENCE [LARGE SCALE GENOMIC DNA]</scope>
    <source>
        <strain evidence="3 4">123E</strain>
    </source>
</reference>
<dbReference type="Gene3D" id="2.60.300.12">
    <property type="entry name" value="HesB-like domain"/>
    <property type="match status" value="1"/>
</dbReference>
<dbReference type="NCBIfam" id="TIGR00049">
    <property type="entry name" value="iron-sulfur cluster assembly accessory protein"/>
    <property type="match status" value="1"/>
</dbReference>
<dbReference type="InterPro" id="IPR016092">
    <property type="entry name" value="ATAP"/>
</dbReference>
<dbReference type="FunFam" id="2.60.300.12:FF:000010">
    <property type="entry name" value="Unplaced genomic scaffold supercont1.5, whole genome shotgun sequence"/>
    <property type="match status" value="1"/>
</dbReference>
<dbReference type="Pfam" id="PF01521">
    <property type="entry name" value="Fe-S_biosyn"/>
    <property type="match status" value="1"/>
</dbReference>
<dbReference type="GO" id="GO:0016226">
    <property type="term" value="P:iron-sulfur cluster assembly"/>
    <property type="evidence" value="ECO:0007669"/>
    <property type="project" value="InterPro"/>
</dbReference>
<dbReference type="SUPFAM" id="SSF89360">
    <property type="entry name" value="HesB-like domain"/>
    <property type="match status" value="1"/>
</dbReference>
<dbReference type="PANTHER" id="PTHR43011">
    <property type="entry name" value="IRON-SULFUR CLUSTER ASSEMBLY 2 HOMOLOG, MITOCHONDRIAL"/>
    <property type="match status" value="1"/>
</dbReference>
<evidence type="ECO:0000256" key="1">
    <source>
        <dbReference type="ARBA" id="ARBA00006718"/>
    </source>
</evidence>
<gene>
    <name evidence="3" type="ORF">V565_266600</name>
</gene>
<proteinExistence type="inferred from homology"/>
<keyword evidence="4" id="KW-1185">Reference proteome</keyword>
<dbReference type="InterPro" id="IPR035903">
    <property type="entry name" value="HesB-like_dom_sf"/>
</dbReference>
<comment type="caution">
    <text evidence="3">The sequence shown here is derived from an EMBL/GenBank/DDBJ whole genome shotgun (WGS) entry which is preliminary data.</text>
</comment>
<name>A0A074S5Z6_9AGAM</name>
<dbReference type="InterPro" id="IPR000361">
    <property type="entry name" value="ATAP_core_dom"/>
</dbReference>
<organism evidence="3 4">
    <name type="scientific">Rhizoctonia solani 123E</name>
    <dbReference type="NCBI Taxonomy" id="1423351"/>
    <lineage>
        <taxon>Eukaryota</taxon>
        <taxon>Fungi</taxon>
        <taxon>Dikarya</taxon>
        <taxon>Basidiomycota</taxon>
        <taxon>Agaricomycotina</taxon>
        <taxon>Agaricomycetes</taxon>
        <taxon>Cantharellales</taxon>
        <taxon>Ceratobasidiaceae</taxon>
        <taxon>Rhizoctonia</taxon>
    </lineage>
</organism>
<dbReference type="GO" id="GO:0005506">
    <property type="term" value="F:iron ion binding"/>
    <property type="evidence" value="ECO:0007669"/>
    <property type="project" value="TreeGrafter"/>
</dbReference>